<sequence length="167" mass="19099">MIYKFDSLAWVNITPTSSLMEFTLQVEKILALGSIALELLCYVGIFSLVLKKRLLTSEPIRTSHPEFRILIASIIVFCYQLIMIIPFQYGSAFLPDSPWVKVINAGVFAFFPTFQQLGMLLLNTELRKRFSTMFRPAHKVSSSVVVFFSCQHSPIHLRFSFLSKPIN</sequence>
<dbReference type="Proteomes" id="UP000298663">
    <property type="component" value="Unassembled WGS sequence"/>
</dbReference>
<proteinExistence type="predicted"/>
<reference evidence="2 3" key="1">
    <citation type="journal article" date="2015" name="Genome Biol.">
        <title>Comparative genomics of Steinernema reveals deeply conserved gene regulatory networks.</title>
        <authorList>
            <person name="Dillman A.R."/>
            <person name="Macchietto M."/>
            <person name="Porter C.F."/>
            <person name="Rogers A."/>
            <person name="Williams B."/>
            <person name="Antoshechkin I."/>
            <person name="Lee M.M."/>
            <person name="Goodwin Z."/>
            <person name="Lu X."/>
            <person name="Lewis E.E."/>
            <person name="Goodrich-Blair H."/>
            <person name="Stock S.P."/>
            <person name="Adams B.J."/>
            <person name="Sternberg P.W."/>
            <person name="Mortazavi A."/>
        </authorList>
    </citation>
    <scope>NUCLEOTIDE SEQUENCE [LARGE SCALE GENOMIC DNA]</scope>
    <source>
        <strain evidence="2 3">ALL</strain>
    </source>
</reference>
<protein>
    <submittedName>
        <fullName evidence="2">Uncharacterized protein</fullName>
    </submittedName>
</protein>
<keyword evidence="3" id="KW-1185">Reference proteome</keyword>
<evidence type="ECO:0000256" key="1">
    <source>
        <dbReference type="SAM" id="Phobius"/>
    </source>
</evidence>
<gene>
    <name evidence="2" type="ORF">L596_016494</name>
</gene>
<feature type="transmembrane region" description="Helical" evidence="1">
    <location>
        <begin position="29"/>
        <end position="49"/>
    </location>
</feature>
<organism evidence="2 3">
    <name type="scientific">Steinernema carpocapsae</name>
    <name type="common">Entomopathogenic nematode</name>
    <dbReference type="NCBI Taxonomy" id="34508"/>
    <lineage>
        <taxon>Eukaryota</taxon>
        <taxon>Metazoa</taxon>
        <taxon>Ecdysozoa</taxon>
        <taxon>Nematoda</taxon>
        <taxon>Chromadorea</taxon>
        <taxon>Rhabditida</taxon>
        <taxon>Tylenchina</taxon>
        <taxon>Panagrolaimomorpha</taxon>
        <taxon>Strongyloidoidea</taxon>
        <taxon>Steinernematidae</taxon>
        <taxon>Steinernema</taxon>
    </lineage>
</organism>
<accession>A0A4U5NI44</accession>
<dbReference type="AlphaFoldDB" id="A0A4U5NI44"/>
<keyword evidence="1" id="KW-1133">Transmembrane helix</keyword>
<name>A0A4U5NI44_STECR</name>
<reference evidence="2 3" key="2">
    <citation type="journal article" date="2019" name="G3 (Bethesda)">
        <title>Hybrid Assembly of the Genome of the Entomopathogenic Nematode Steinernema carpocapsae Identifies the X-Chromosome.</title>
        <authorList>
            <person name="Serra L."/>
            <person name="Macchietto M."/>
            <person name="Macias-Munoz A."/>
            <person name="McGill C.J."/>
            <person name="Rodriguez I.M."/>
            <person name="Rodriguez B."/>
            <person name="Murad R."/>
            <person name="Mortazavi A."/>
        </authorList>
    </citation>
    <scope>NUCLEOTIDE SEQUENCE [LARGE SCALE GENOMIC DNA]</scope>
    <source>
        <strain evidence="2 3">ALL</strain>
    </source>
</reference>
<keyword evidence="1" id="KW-0812">Transmembrane</keyword>
<dbReference type="EMBL" id="AZBU02000004">
    <property type="protein sequence ID" value="TKR82817.1"/>
    <property type="molecule type" value="Genomic_DNA"/>
</dbReference>
<evidence type="ECO:0000313" key="3">
    <source>
        <dbReference type="Proteomes" id="UP000298663"/>
    </source>
</evidence>
<keyword evidence="1" id="KW-0472">Membrane</keyword>
<evidence type="ECO:0000313" key="2">
    <source>
        <dbReference type="EMBL" id="TKR82817.1"/>
    </source>
</evidence>
<feature type="transmembrane region" description="Helical" evidence="1">
    <location>
        <begin position="102"/>
        <end position="122"/>
    </location>
</feature>
<dbReference type="OrthoDB" id="10537987at2759"/>
<comment type="caution">
    <text evidence="2">The sequence shown here is derived from an EMBL/GenBank/DDBJ whole genome shotgun (WGS) entry which is preliminary data.</text>
</comment>
<feature type="transmembrane region" description="Helical" evidence="1">
    <location>
        <begin position="69"/>
        <end position="90"/>
    </location>
</feature>